<feature type="transmembrane region" description="Helical" evidence="6">
    <location>
        <begin position="45"/>
        <end position="63"/>
    </location>
</feature>
<dbReference type="GO" id="GO:0016020">
    <property type="term" value="C:membrane"/>
    <property type="evidence" value="ECO:0007669"/>
    <property type="project" value="UniProtKB-SubCell"/>
</dbReference>
<protein>
    <submittedName>
        <fullName evidence="7">Oligopeptide transporter, OPT family</fullName>
    </submittedName>
</protein>
<feature type="transmembrane region" description="Helical" evidence="6">
    <location>
        <begin position="343"/>
        <end position="368"/>
    </location>
</feature>
<keyword evidence="4 6" id="KW-1133">Transmembrane helix</keyword>
<dbReference type="RefSeq" id="WP_127164015.1">
    <property type="nucleotide sequence ID" value="NZ_CP029822.1"/>
</dbReference>
<dbReference type="Pfam" id="PF03169">
    <property type="entry name" value="OPT"/>
    <property type="match status" value="1"/>
</dbReference>
<dbReference type="PANTHER" id="PTHR31645:SF0">
    <property type="entry name" value="OLIGOPEPTIDE TRANSPORTER YGL114W-RELATED"/>
    <property type="match status" value="1"/>
</dbReference>
<comment type="subcellular location">
    <subcellularLocation>
        <location evidence="1">Membrane</location>
        <topology evidence="1">Multi-pass membrane protein</topology>
    </subcellularLocation>
</comment>
<evidence type="ECO:0000256" key="5">
    <source>
        <dbReference type="ARBA" id="ARBA00023136"/>
    </source>
</evidence>
<evidence type="ECO:0000313" key="7">
    <source>
        <dbReference type="EMBL" id="AZS51244.1"/>
    </source>
</evidence>
<feature type="transmembrane region" description="Helical" evidence="6">
    <location>
        <begin position="310"/>
        <end position="331"/>
    </location>
</feature>
<sequence>MSLNTKDLKEITVRGIVLGALITLVFTASNVYLGLKVGLTFSSSIPAAVISMAVLGLFSRSSILENNMVQTQASAAGTLSATIFVLPALLMVGYWQSFPFWQTMMICGAGGMLGVVFSIPLRRTMIVNSDLPYPEGVAAAEILKVAHDNEEKNESGAKSILWGGAVASAFTFITGGFQLLASGASYWLRSDKVIFQFPMSFSLALMSAGYLMGLMAGVAMLIGAILAWFGFVPYLMFTSDIQQTVSTDQLISMANALWKDQVRFIGAGTLAIASVWTLLTLFKPMIHGVKLSFQALRDKTITQERTDRDLSAGALIAVLLASLVVLVISFYSFVDDAPVSNLYAWGLVLFSVVAIFIIGFFIAAACGYMAGLIGSSNSPISGIGIVAVIVVSVLLLLLTEQLISTDEGKKFAMALAIFITSGVVAVAAIANDNLQDLKTGYLVGATPRSQQVALLIGCVVGAIVIAPILDVLYQAYGLAGAVLPREGMDTTSMLSAPQATLMKTIATGIFSHQLDWTMFVIGLIVGAIFIVIDGVLSYSSKTLRISALAVGLGIYLPVDITMAIVVGSLLNWIISCRVKSKKLAKDEETKMLADTNRRGVLIASGFIVGESLVGVLLAIVILISLSLGLSDTPFSLDRYLVPMFGSALPVLKNSLGLLVFIVVCAVFFKKTFDKK</sequence>
<evidence type="ECO:0000256" key="4">
    <source>
        <dbReference type="ARBA" id="ARBA00022989"/>
    </source>
</evidence>
<keyword evidence="5 6" id="KW-0472">Membrane</keyword>
<dbReference type="NCBIfam" id="TIGR00728">
    <property type="entry name" value="OPT_sfam"/>
    <property type="match status" value="1"/>
</dbReference>
<evidence type="ECO:0000313" key="8">
    <source>
        <dbReference type="Proteomes" id="UP000273143"/>
    </source>
</evidence>
<name>A0A3Q9JNQ7_9GAMM</name>
<feature type="transmembrane region" description="Helical" evidence="6">
    <location>
        <begin position="545"/>
        <end position="574"/>
    </location>
</feature>
<dbReference type="KEGG" id="emo:DM558_10890"/>
<feature type="transmembrane region" description="Helical" evidence="6">
    <location>
        <begin position="262"/>
        <end position="282"/>
    </location>
</feature>
<feature type="transmembrane region" description="Helical" evidence="6">
    <location>
        <begin position="647"/>
        <end position="668"/>
    </location>
</feature>
<proteinExistence type="predicted"/>
<evidence type="ECO:0000256" key="1">
    <source>
        <dbReference type="ARBA" id="ARBA00004141"/>
    </source>
</evidence>
<feature type="transmembrane region" description="Helical" evidence="6">
    <location>
        <begin position="12"/>
        <end position="33"/>
    </location>
</feature>
<dbReference type="NCBIfam" id="TIGR00733">
    <property type="entry name" value="OPT family oligopeptide transporter"/>
    <property type="match status" value="1"/>
</dbReference>
<dbReference type="AlphaFoldDB" id="A0A3Q9JNQ7"/>
<evidence type="ECO:0000256" key="6">
    <source>
        <dbReference type="SAM" id="Phobius"/>
    </source>
</evidence>
<feature type="transmembrane region" description="Helical" evidence="6">
    <location>
        <begin position="75"/>
        <end position="95"/>
    </location>
</feature>
<dbReference type="InterPro" id="IPR004814">
    <property type="entry name" value="Oligopep_transpt"/>
</dbReference>
<feature type="transmembrane region" description="Helical" evidence="6">
    <location>
        <begin position="411"/>
        <end position="431"/>
    </location>
</feature>
<feature type="transmembrane region" description="Helical" evidence="6">
    <location>
        <begin position="452"/>
        <end position="473"/>
    </location>
</feature>
<accession>A0A3Q9JNQ7</accession>
<gene>
    <name evidence="7" type="ORF">DM558_10890</name>
</gene>
<dbReference type="PANTHER" id="PTHR31645">
    <property type="entry name" value="OLIGOPEPTIDE TRANSPORTER YGL114W-RELATED"/>
    <property type="match status" value="1"/>
</dbReference>
<feature type="transmembrane region" description="Helical" evidence="6">
    <location>
        <begin position="218"/>
        <end position="237"/>
    </location>
</feature>
<reference evidence="8" key="1">
    <citation type="submission" date="2018-06" db="EMBL/GenBank/DDBJ databases">
        <title>Complete genome of Pseudomonas insecticola strain QZS01.</title>
        <authorList>
            <person name="Wang J."/>
            <person name="Su Q."/>
        </authorList>
    </citation>
    <scope>NUCLEOTIDE SEQUENCE [LARGE SCALE GENOMIC DNA]</scope>
    <source>
        <strain evidence="8">QZS01</strain>
    </source>
</reference>
<keyword evidence="2" id="KW-0813">Transport</keyword>
<feature type="transmembrane region" description="Helical" evidence="6">
    <location>
        <begin position="160"/>
        <end position="181"/>
    </location>
</feature>
<keyword evidence="3 6" id="KW-0812">Transmembrane</keyword>
<evidence type="ECO:0000256" key="2">
    <source>
        <dbReference type="ARBA" id="ARBA00022448"/>
    </source>
</evidence>
<feature type="transmembrane region" description="Helical" evidence="6">
    <location>
        <begin position="518"/>
        <end position="539"/>
    </location>
</feature>
<dbReference type="Proteomes" id="UP000273143">
    <property type="component" value="Chromosome"/>
</dbReference>
<dbReference type="GO" id="GO:0035673">
    <property type="term" value="F:oligopeptide transmembrane transporter activity"/>
    <property type="evidence" value="ECO:0007669"/>
    <property type="project" value="InterPro"/>
</dbReference>
<dbReference type="InterPro" id="IPR045035">
    <property type="entry name" value="YSL-like"/>
</dbReference>
<evidence type="ECO:0000256" key="3">
    <source>
        <dbReference type="ARBA" id="ARBA00022692"/>
    </source>
</evidence>
<dbReference type="EMBL" id="CP029822">
    <property type="protein sequence ID" value="AZS51244.1"/>
    <property type="molecule type" value="Genomic_DNA"/>
</dbReference>
<feature type="transmembrane region" description="Helical" evidence="6">
    <location>
        <begin position="600"/>
        <end position="627"/>
    </location>
</feature>
<dbReference type="InterPro" id="IPR004813">
    <property type="entry name" value="OPT"/>
</dbReference>
<feature type="transmembrane region" description="Helical" evidence="6">
    <location>
        <begin position="380"/>
        <end position="399"/>
    </location>
</feature>
<feature type="transmembrane region" description="Helical" evidence="6">
    <location>
        <begin position="101"/>
        <end position="121"/>
    </location>
</feature>
<organism evidence="7 8">
    <name type="scientific">Entomomonas moraniae</name>
    <dbReference type="NCBI Taxonomy" id="2213226"/>
    <lineage>
        <taxon>Bacteria</taxon>
        <taxon>Pseudomonadati</taxon>
        <taxon>Pseudomonadota</taxon>
        <taxon>Gammaproteobacteria</taxon>
        <taxon>Pseudomonadales</taxon>
        <taxon>Pseudomonadaceae</taxon>
        <taxon>Entomomonas</taxon>
    </lineage>
</organism>
<keyword evidence="8" id="KW-1185">Reference proteome</keyword>